<sequence length="63" mass="7517">MVLNQRAILDNRLPNDVKYYQECFSVGLKYYNGEVFEQNYKKALMWFEKSAEGSNINAWIYVL</sequence>
<dbReference type="Proteomes" id="UP001348492">
    <property type="component" value="Chromosome"/>
</dbReference>
<evidence type="ECO:0000313" key="1">
    <source>
        <dbReference type="EMBL" id="WWD83284.1"/>
    </source>
</evidence>
<dbReference type="SUPFAM" id="SSF81901">
    <property type="entry name" value="HCP-like"/>
    <property type="match status" value="1"/>
</dbReference>
<dbReference type="SMART" id="SM00671">
    <property type="entry name" value="SEL1"/>
    <property type="match status" value="1"/>
</dbReference>
<name>A0ABZ2EV01_9FIRM</name>
<keyword evidence="2" id="KW-1185">Reference proteome</keyword>
<gene>
    <name evidence="1" type="ORF">TEGL_16910</name>
</gene>
<protein>
    <recommendedName>
        <fullName evidence="3">Sel1 repeat protein</fullName>
    </recommendedName>
</protein>
<dbReference type="RefSeq" id="WP_018591294.1">
    <property type="nucleotide sequence ID" value="NZ_CP117523.1"/>
</dbReference>
<evidence type="ECO:0000313" key="2">
    <source>
        <dbReference type="Proteomes" id="UP001348492"/>
    </source>
</evidence>
<organism evidence="1 2">
    <name type="scientific">Terrisporobacter glycolicus ATCC 14880 = DSM 1288</name>
    <dbReference type="NCBI Taxonomy" id="1121315"/>
    <lineage>
        <taxon>Bacteria</taxon>
        <taxon>Bacillati</taxon>
        <taxon>Bacillota</taxon>
        <taxon>Clostridia</taxon>
        <taxon>Peptostreptococcales</taxon>
        <taxon>Peptostreptococcaceae</taxon>
        <taxon>Terrisporobacter</taxon>
    </lineage>
</organism>
<accession>A0ABZ2EV01</accession>
<proteinExistence type="predicted"/>
<dbReference type="EMBL" id="CP117523">
    <property type="protein sequence ID" value="WWD83284.1"/>
    <property type="molecule type" value="Genomic_DNA"/>
</dbReference>
<dbReference type="InterPro" id="IPR006597">
    <property type="entry name" value="Sel1-like"/>
</dbReference>
<dbReference type="Gene3D" id="1.25.40.10">
    <property type="entry name" value="Tetratricopeptide repeat domain"/>
    <property type="match status" value="1"/>
</dbReference>
<dbReference type="InterPro" id="IPR011990">
    <property type="entry name" value="TPR-like_helical_dom_sf"/>
</dbReference>
<reference evidence="1 2" key="1">
    <citation type="journal article" date="2023" name="PLoS ONE">
        <title>Genome-based metabolic and phylogenomic analysis of three Terrisporobacter species.</title>
        <authorList>
            <person name="Boer T."/>
            <person name="Bengelsdorf F.R."/>
            <person name="Bomeke M."/>
            <person name="Daniel R."/>
            <person name="Poehlein A."/>
        </authorList>
    </citation>
    <scope>NUCLEOTIDE SEQUENCE [LARGE SCALE GENOMIC DNA]</scope>
    <source>
        <strain evidence="1 2">DSM 1288</strain>
    </source>
</reference>
<evidence type="ECO:0008006" key="3">
    <source>
        <dbReference type="Google" id="ProtNLM"/>
    </source>
</evidence>